<dbReference type="Proteomes" id="UP001634393">
    <property type="component" value="Unassembled WGS sequence"/>
</dbReference>
<dbReference type="PANTHER" id="PTHR13255:SF0">
    <property type="entry name" value="ATAXIN-10"/>
    <property type="match status" value="1"/>
</dbReference>
<sequence>MDYTVSLDLSVTDNILQPLLVASGSSSLNEALACLIETAKTSEGRWSLASKRIIVPVLQLCQFLSCPLRQDILLSSVKLLRNLCAREIKNQNLFMGLGSGSDNGLLRMLLQVLGNVSLAGEEHQLVVWRQFFPLEFLEIARVQSKETCDPLCMVIYTCSGSSNGLHAELCADSGLEILIEIMRTVTVASGFREDWLKLLLSRICHEEYCFSSVFSKLFPMVFAYNYEDTLSKINDFGDEQEFLLSILSEALNEQVGNIVILRNAVEVVDFTTRGKSNLPTVSADIDVMGYSLTILRDVCACDDAADMLVSAGLIELLLTLLRELEPPIIIRKAMAHSEAKDGTTSHVSKYCPYTELDGLILLLQQCIIDEDNPFSREGGIWVVHNLLEGNEENVKLVANLELRGTVDVPELAQMGLLVEVDPKTRRAKLVNAP</sequence>
<accession>A0ABD3SYD8</accession>
<organism evidence="4 5">
    <name type="scientific">Penstemon smallii</name>
    <dbReference type="NCBI Taxonomy" id="265156"/>
    <lineage>
        <taxon>Eukaryota</taxon>
        <taxon>Viridiplantae</taxon>
        <taxon>Streptophyta</taxon>
        <taxon>Embryophyta</taxon>
        <taxon>Tracheophyta</taxon>
        <taxon>Spermatophyta</taxon>
        <taxon>Magnoliopsida</taxon>
        <taxon>eudicotyledons</taxon>
        <taxon>Gunneridae</taxon>
        <taxon>Pentapetalae</taxon>
        <taxon>asterids</taxon>
        <taxon>lamiids</taxon>
        <taxon>Lamiales</taxon>
        <taxon>Plantaginaceae</taxon>
        <taxon>Cheloneae</taxon>
        <taxon>Penstemon</taxon>
    </lineage>
</organism>
<dbReference type="InterPro" id="IPR051374">
    <property type="entry name" value="Ataxin-10/CTR86_families"/>
</dbReference>
<dbReference type="InterPro" id="IPR016024">
    <property type="entry name" value="ARM-type_fold"/>
</dbReference>
<evidence type="ECO:0000256" key="2">
    <source>
        <dbReference type="ARBA" id="ARBA00023306"/>
    </source>
</evidence>
<comment type="caution">
    <text evidence="4">The sequence shown here is derived from an EMBL/GenBank/DDBJ whole genome shotgun (WGS) entry which is preliminary data.</text>
</comment>
<evidence type="ECO:0000256" key="1">
    <source>
        <dbReference type="ARBA" id="ARBA00022618"/>
    </source>
</evidence>
<gene>
    <name evidence="4" type="ORF">ACJIZ3_018412</name>
</gene>
<reference evidence="4 5" key="1">
    <citation type="submission" date="2024-12" db="EMBL/GenBank/DDBJ databases">
        <title>The unique morphological basis and parallel evolutionary history of personate flowers in Penstemon.</title>
        <authorList>
            <person name="Depatie T.H."/>
            <person name="Wessinger C.A."/>
        </authorList>
    </citation>
    <scope>NUCLEOTIDE SEQUENCE [LARGE SCALE GENOMIC DNA]</scope>
    <source>
        <strain evidence="4">WTNN_2</strain>
        <tissue evidence="4">Leaf</tissue>
    </source>
</reference>
<dbReference type="InterPro" id="IPR019156">
    <property type="entry name" value="Ataxin-10_domain"/>
</dbReference>
<dbReference type="InterPro" id="IPR011989">
    <property type="entry name" value="ARM-like"/>
</dbReference>
<keyword evidence="5" id="KW-1185">Reference proteome</keyword>
<keyword evidence="1" id="KW-0132">Cell division</keyword>
<dbReference type="GO" id="GO:0051301">
    <property type="term" value="P:cell division"/>
    <property type="evidence" value="ECO:0007669"/>
    <property type="project" value="UniProtKB-KW"/>
</dbReference>
<protein>
    <recommendedName>
        <fullName evidence="3">Ataxin-10 domain-containing protein</fullName>
    </recommendedName>
</protein>
<evidence type="ECO:0000313" key="4">
    <source>
        <dbReference type="EMBL" id="KAL3829610.1"/>
    </source>
</evidence>
<dbReference type="AlphaFoldDB" id="A0ABD3SYD8"/>
<dbReference type="Pfam" id="PF09759">
    <property type="entry name" value="Atx10homo_assoc"/>
    <property type="match status" value="1"/>
</dbReference>
<keyword evidence="2" id="KW-0131">Cell cycle</keyword>
<dbReference type="EMBL" id="JBJXBP010000005">
    <property type="protein sequence ID" value="KAL3829610.1"/>
    <property type="molecule type" value="Genomic_DNA"/>
</dbReference>
<dbReference type="Gene3D" id="1.25.10.10">
    <property type="entry name" value="Leucine-rich Repeat Variant"/>
    <property type="match status" value="2"/>
</dbReference>
<name>A0ABD3SYD8_9LAMI</name>
<dbReference type="PANTHER" id="PTHR13255">
    <property type="entry name" value="ATAXIN-10"/>
    <property type="match status" value="1"/>
</dbReference>
<evidence type="ECO:0000313" key="5">
    <source>
        <dbReference type="Proteomes" id="UP001634393"/>
    </source>
</evidence>
<proteinExistence type="predicted"/>
<dbReference type="SUPFAM" id="SSF48371">
    <property type="entry name" value="ARM repeat"/>
    <property type="match status" value="1"/>
</dbReference>
<feature type="domain" description="Ataxin-10" evidence="3">
    <location>
        <begin position="354"/>
        <end position="424"/>
    </location>
</feature>
<evidence type="ECO:0000259" key="3">
    <source>
        <dbReference type="Pfam" id="PF09759"/>
    </source>
</evidence>